<dbReference type="InterPro" id="IPR031856">
    <property type="entry name" value="YdaS_toxin-like"/>
</dbReference>
<dbReference type="Gene3D" id="1.10.260.40">
    <property type="entry name" value="lambda repressor-like DNA-binding domains"/>
    <property type="match status" value="1"/>
</dbReference>
<dbReference type="Proteomes" id="UP000557739">
    <property type="component" value="Unassembled WGS sequence"/>
</dbReference>
<sequence>MRTHPFHAALKDALKAADDNQSRFAREIGTSQQLVSYWLNNGRPLPAEYVLAAEAAGFGSRHDLRPDLYPRDAEQAAA</sequence>
<dbReference type="EMBL" id="JACIJJ010000001">
    <property type="protein sequence ID" value="MBB5697020.1"/>
    <property type="molecule type" value="Genomic_DNA"/>
</dbReference>
<accession>A0A7W9EHL8</accession>
<evidence type="ECO:0000313" key="2">
    <source>
        <dbReference type="Proteomes" id="UP000557739"/>
    </source>
</evidence>
<protein>
    <submittedName>
        <fullName evidence="1">DNA-binding transcriptional regulator YdaS (Cro superfamily)</fullName>
    </submittedName>
</protein>
<name>A0A7W9EHL8_9SPHN</name>
<gene>
    <name evidence="1" type="ORF">FHR19_000345</name>
</gene>
<organism evidence="1 2">
    <name type="scientific">Sphingomonas yantingensis</name>
    <dbReference type="NCBI Taxonomy" id="1241761"/>
    <lineage>
        <taxon>Bacteria</taxon>
        <taxon>Pseudomonadati</taxon>
        <taxon>Pseudomonadota</taxon>
        <taxon>Alphaproteobacteria</taxon>
        <taxon>Sphingomonadales</taxon>
        <taxon>Sphingomonadaceae</taxon>
        <taxon>Sphingomonas</taxon>
    </lineage>
</organism>
<dbReference type="Pfam" id="PF15943">
    <property type="entry name" value="YdaS_toxin"/>
    <property type="match status" value="1"/>
</dbReference>
<dbReference type="SUPFAM" id="SSF47413">
    <property type="entry name" value="lambda repressor-like DNA-binding domains"/>
    <property type="match status" value="1"/>
</dbReference>
<proteinExistence type="predicted"/>
<dbReference type="AlphaFoldDB" id="A0A7W9EHL8"/>
<evidence type="ECO:0000313" key="1">
    <source>
        <dbReference type="EMBL" id="MBB5697020.1"/>
    </source>
</evidence>
<comment type="caution">
    <text evidence="1">The sequence shown here is derived from an EMBL/GenBank/DDBJ whole genome shotgun (WGS) entry which is preliminary data.</text>
</comment>
<keyword evidence="1" id="KW-0238">DNA-binding</keyword>
<dbReference type="InterPro" id="IPR010982">
    <property type="entry name" value="Lambda_DNA-bd_dom_sf"/>
</dbReference>
<dbReference type="RefSeq" id="WP_184023611.1">
    <property type="nucleotide sequence ID" value="NZ_JACIJJ010000001.1"/>
</dbReference>
<keyword evidence="2" id="KW-1185">Reference proteome</keyword>
<dbReference type="GO" id="GO:0003677">
    <property type="term" value="F:DNA binding"/>
    <property type="evidence" value="ECO:0007669"/>
    <property type="project" value="UniProtKB-KW"/>
</dbReference>
<reference evidence="1 2" key="1">
    <citation type="submission" date="2020-08" db="EMBL/GenBank/DDBJ databases">
        <title>Genomic Encyclopedia of Type Strains, Phase IV (KMG-IV): sequencing the most valuable type-strain genomes for metagenomic binning, comparative biology and taxonomic classification.</title>
        <authorList>
            <person name="Goeker M."/>
        </authorList>
    </citation>
    <scope>NUCLEOTIDE SEQUENCE [LARGE SCALE GENOMIC DNA]</scope>
    <source>
        <strain evidence="1 2">DSM 27244</strain>
    </source>
</reference>